<accession>O59102</accession>
<gene>
    <name evidence="1" type="ordered locus">PH1432</name>
</gene>
<proteinExistence type="predicted"/>
<sequence>MILSLICHGNIPIRIIAITKMNIGMSISAPGSLALITFSFGLPKKVNRTLTYAAVQKAVPIIAIEPIIGLKSAELSYISHLLANPFKGGIPTIAAAPIKKAKVVLGMVFASPLSSFKFLVPSSCNTAPATRKRRAFIMAWLTM</sequence>
<organism evidence="1 2">
    <name type="scientific">Pyrococcus horikoshii (strain ATCC 700860 / DSM 12428 / JCM 9974 / NBRC 100139 / OT-3)</name>
    <dbReference type="NCBI Taxonomy" id="70601"/>
    <lineage>
        <taxon>Archaea</taxon>
        <taxon>Methanobacteriati</taxon>
        <taxon>Methanobacteriota</taxon>
        <taxon>Thermococci</taxon>
        <taxon>Thermococcales</taxon>
        <taxon>Thermococcaceae</taxon>
        <taxon>Pyrococcus</taxon>
    </lineage>
</organism>
<dbReference type="KEGG" id="pho:PH1432"/>
<dbReference type="EMBL" id="BA000001">
    <property type="protein sequence ID" value="BAA30539.1"/>
    <property type="molecule type" value="Genomic_DNA"/>
</dbReference>
<dbReference type="PIR" id="C71017">
    <property type="entry name" value="C71017"/>
</dbReference>
<reference evidence="1 2" key="1">
    <citation type="journal article" date="1998" name="DNA Res.">
        <title>Complete sequence and gene organization of the genome of a hyper-thermophilic archaebacterium, Pyrococcus horikoshii OT3.</title>
        <authorList>
            <person name="Kawarabayasi Y."/>
            <person name="Sawada M."/>
            <person name="Horikawa H."/>
            <person name="Haikawa Y."/>
            <person name="Hino Y."/>
            <person name="Yamamoto S."/>
            <person name="Sekine M."/>
            <person name="Baba S."/>
            <person name="Kosugi H."/>
            <person name="Hosoyama A."/>
            <person name="Nagai Y."/>
            <person name="Sakai M."/>
            <person name="Ogura K."/>
            <person name="Otuka R."/>
            <person name="Nakazawa H."/>
            <person name="Takamiya M."/>
            <person name="Ohfuku Y."/>
            <person name="Funahashi T."/>
            <person name="Tanaka T."/>
            <person name="Kudoh Y."/>
            <person name="Yamazaki J."/>
            <person name="Kushida N."/>
            <person name="Oguchi A."/>
            <person name="Aoki K."/>
            <person name="Nakamura Y."/>
            <person name="Robb T.F."/>
            <person name="Horikoshi K."/>
            <person name="Masuchi Y."/>
            <person name="Shizuya H."/>
            <person name="Kikuchi H."/>
        </authorList>
    </citation>
    <scope>NUCLEOTIDE SEQUENCE [LARGE SCALE GENOMIC DNA]</scope>
    <source>
        <strain evidence="2">ATCC 700860 / DSM 12428 / JCM 9974 / NBRC 100139 / OT-3</strain>
    </source>
</reference>
<name>O59102_PYRHO</name>
<evidence type="ECO:0000313" key="1">
    <source>
        <dbReference type="EMBL" id="BAA30539.1"/>
    </source>
</evidence>
<evidence type="ECO:0000313" key="2">
    <source>
        <dbReference type="Proteomes" id="UP000000752"/>
    </source>
</evidence>
<dbReference type="AlphaFoldDB" id="O59102"/>
<dbReference type="EnsemblBacteria" id="BAA30539">
    <property type="protein sequence ID" value="BAA30539"/>
    <property type="gene ID" value="BAA30539"/>
</dbReference>
<keyword evidence="2" id="KW-1185">Reference proteome</keyword>
<protein>
    <submittedName>
        <fullName evidence="1">Uncharacterized protein</fullName>
    </submittedName>
</protein>
<dbReference type="Proteomes" id="UP000000752">
    <property type="component" value="Chromosome"/>
</dbReference>